<evidence type="ECO:0000313" key="4">
    <source>
        <dbReference type="Proteomes" id="UP001302486"/>
    </source>
</evidence>
<feature type="chain" id="PRO_5041742724" evidence="1">
    <location>
        <begin position="20"/>
        <end position="413"/>
    </location>
</feature>
<dbReference type="KEGG" id="hws:RNZ46_16195"/>
<dbReference type="RefSeq" id="WP_316983214.1">
    <property type="nucleotide sequence ID" value="NZ_CP136521.1"/>
</dbReference>
<evidence type="ECO:0000259" key="2">
    <source>
        <dbReference type="Pfam" id="PF03572"/>
    </source>
</evidence>
<dbReference type="InterPro" id="IPR029045">
    <property type="entry name" value="ClpP/crotonase-like_dom_sf"/>
</dbReference>
<dbReference type="Gene3D" id="3.90.226.10">
    <property type="entry name" value="2-enoyl-CoA Hydratase, Chain A, domain 1"/>
    <property type="match status" value="2"/>
</dbReference>
<keyword evidence="4" id="KW-1185">Reference proteome</keyword>
<keyword evidence="1" id="KW-0732">Signal</keyword>
<dbReference type="AlphaFoldDB" id="A0AA97HR04"/>
<dbReference type="GO" id="GO:0006508">
    <property type="term" value="P:proteolysis"/>
    <property type="evidence" value="ECO:0007669"/>
    <property type="project" value="InterPro"/>
</dbReference>
<dbReference type="SUPFAM" id="SSF52096">
    <property type="entry name" value="ClpP/crotonase"/>
    <property type="match status" value="1"/>
</dbReference>
<dbReference type="EMBL" id="CP136521">
    <property type="protein sequence ID" value="WOD43530.1"/>
    <property type="molecule type" value="Genomic_DNA"/>
</dbReference>
<dbReference type="InterPro" id="IPR005151">
    <property type="entry name" value="Tail-specific_protease"/>
</dbReference>
<evidence type="ECO:0000313" key="3">
    <source>
        <dbReference type="EMBL" id="WOD43530.1"/>
    </source>
</evidence>
<accession>A0AA97HR04</accession>
<reference evidence="4" key="1">
    <citation type="submission" date="2024-06" db="EMBL/GenBank/DDBJ databases">
        <title>Hwangdonia haimaensis gen. nov., sp. nov., a member of the family Flavobacteriaceae isolated from the haima cold seep.</title>
        <authorList>
            <person name="Li J."/>
        </authorList>
    </citation>
    <scope>NUCLEOTIDE SEQUENCE [LARGE SCALE GENOMIC DNA]</scope>
    <source>
        <strain evidence="4">SCSIO 19198</strain>
    </source>
</reference>
<feature type="domain" description="Tail specific protease" evidence="2">
    <location>
        <begin position="304"/>
        <end position="387"/>
    </location>
</feature>
<protein>
    <submittedName>
        <fullName evidence="3">S41 family peptidase</fullName>
    </submittedName>
</protein>
<name>A0AA97HR04_9FLAO</name>
<evidence type="ECO:0000256" key="1">
    <source>
        <dbReference type="SAM" id="SignalP"/>
    </source>
</evidence>
<organism evidence="3 4">
    <name type="scientific">Hwangdonia lutea</name>
    <dbReference type="NCBI Taxonomy" id="3075823"/>
    <lineage>
        <taxon>Bacteria</taxon>
        <taxon>Pseudomonadati</taxon>
        <taxon>Bacteroidota</taxon>
        <taxon>Flavobacteriia</taxon>
        <taxon>Flavobacteriales</taxon>
        <taxon>Flavobacteriaceae</taxon>
        <taxon>Hwangdonia</taxon>
    </lineage>
</organism>
<feature type="signal peptide" evidence="1">
    <location>
        <begin position="1"/>
        <end position="19"/>
    </location>
</feature>
<sequence>MRKLLIATLSLLVSASAFSQSINIENWTEDIDFYKTNIEQNHIDLYNTISKLEFENEIQEIKSTLHKKSDVEIIIDLMRLTRKIGDGHTAFSLRGIETHLFPIEIYNVEGQWRVIKTTNNHKMLLGKIVTEIDGKSINKIVNEISKVAQYVENEQSEIIRTGEYLMISELLYGLQLTKDEFNADFTFLDNSGEESTVSLNTINSKDYYENTDFKSFEVRIPEIQKPTDSKYDFLWFSPIDNTTGIYIKFESYPSFEEMEKFGESVLKYINENQIKQVVIDLRNNGGGDFFVGTFLAYYLNLADSIDWKSGVYMLTDKVTFSAATSNASQFRQILNAKIVGEPTGSNPTGYQDMGQFALPNSGMIVTYSKRLFRFQDKVTQGVQPDVLIEYDWNSYSKGIDNMMEWVINDIRIK</sequence>
<dbReference type="Proteomes" id="UP001302486">
    <property type="component" value="Chromosome"/>
</dbReference>
<proteinExistence type="predicted"/>
<gene>
    <name evidence="3" type="ORF">RNZ46_16195</name>
</gene>
<dbReference type="Pfam" id="PF03572">
    <property type="entry name" value="Peptidase_S41"/>
    <property type="match status" value="1"/>
</dbReference>
<dbReference type="GO" id="GO:0008236">
    <property type="term" value="F:serine-type peptidase activity"/>
    <property type="evidence" value="ECO:0007669"/>
    <property type="project" value="InterPro"/>
</dbReference>